<evidence type="ECO:0000313" key="1">
    <source>
        <dbReference type="EMBL" id="REC47719.1"/>
    </source>
</evidence>
<comment type="caution">
    <text evidence="1">The sequence shown here is derived from an EMBL/GenBank/DDBJ whole genome shotgun (WGS) entry which is preliminary data.</text>
</comment>
<name>A0A3D9B2G1_9FLAO</name>
<protein>
    <recommendedName>
        <fullName evidence="3">Outer membrane protein beta-barrel domain-containing protein</fullName>
    </recommendedName>
</protein>
<reference evidence="1 2" key="1">
    <citation type="submission" date="2018-06" db="EMBL/GenBank/DDBJ databases">
        <title>Novel Chryseobacterium species.</title>
        <authorList>
            <person name="Newman J."/>
            <person name="Hugo C."/>
            <person name="Oosthuizen L."/>
            <person name="Charimba G."/>
        </authorList>
    </citation>
    <scope>NUCLEOTIDE SEQUENCE [LARGE SCALE GENOMIC DNA]</scope>
    <source>
        <strain evidence="1 2">7_F195</strain>
    </source>
</reference>
<dbReference type="EMBL" id="QNVV01000007">
    <property type="protein sequence ID" value="REC47719.1"/>
    <property type="molecule type" value="Genomic_DNA"/>
</dbReference>
<dbReference type="OrthoDB" id="1265736at2"/>
<dbReference type="RefSeq" id="WP_115928094.1">
    <property type="nucleotide sequence ID" value="NZ_QNVV01000007.1"/>
</dbReference>
<keyword evidence="2" id="KW-1185">Reference proteome</keyword>
<evidence type="ECO:0008006" key="3">
    <source>
        <dbReference type="Google" id="ProtNLM"/>
    </source>
</evidence>
<gene>
    <name evidence="1" type="ORF">DRF67_09645</name>
</gene>
<proteinExistence type="predicted"/>
<evidence type="ECO:0000313" key="2">
    <source>
        <dbReference type="Proteomes" id="UP000256257"/>
    </source>
</evidence>
<organism evidence="1 2">
    <name type="scientific">Chryseobacterium pennipullorum</name>
    <dbReference type="NCBI Taxonomy" id="2258963"/>
    <lineage>
        <taxon>Bacteria</taxon>
        <taxon>Pseudomonadati</taxon>
        <taxon>Bacteroidota</taxon>
        <taxon>Flavobacteriia</taxon>
        <taxon>Flavobacteriales</taxon>
        <taxon>Weeksellaceae</taxon>
        <taxon>Chryseobacterium group</taxon>
        <taxon>Chryseobacterium</taxon>
    </lineage>
</organism>
<accession>A0A3D9B2G1</accession>
<dbReference type="AlphaFoldDB" id="A0A3D9B2G1"/>
<sequence length="194" mass="22201">MNIKLSFFLIIFTFHNAFSQNAEGRKSKMDFYFNPSLNIGFNIKSKQDHNTNNSQYIEPRSNLGKFMYGVTAIGGYHFIPNFALGTGLKYSFAQDNYHLLYWVIQPKIIFSPGDRPFYIDINYGKQLNHSVVSGTEFWGGRLGMQVSYSKRLSQEGGIVFEAHRLKNQDNGFFIGLSYGVTIFSNKNYTGYGQD</sequence>
<dbReference type="Proteomes" id="UP000256257">
    <property type="component" value="Unassembled WGS sequence"/>
</dbReference>